<keyword evidence="1" id="KW-0813">Transport</keyword>
<keyword evidence="3" id="KW-0175">Coiled coil</keyword>
<dbReference type="InterPro" id="IPR027417">
    <property type="entry name" value="P-loop_NTPase"/>
</dbReference>
<sequence length="3154" mass="363026">MHKPDPSFVQTEKSNQYASEEEQSYAHNQTSETISASTAYISNDGKVFELFELENMLRTGLEERNITDIKMLSGRIKRIEGRIEQYQEEGRPNEAAREMEYLHQLQNLQILSDHIIMRYQSHVSGNLKHLQLDELENRLRDGLKKLKFVDVKQLLERIMQEEQRIKAYTEHDISKKYEVDMTYMRNLEYLRQLSEEIKSRTHIAAVFQHQDNSVRKSHDHEDSASTQHDYYQEDIDCLPNCAEKALLQLLERFQQMIVSENKSAVLSESVVYQLFRELENQMNREEMLSESVRKNLQDLQRYIDNQNVSAAIGCLGELLKKIRPLHVQEIQRLIVKAKAAAKVIEDQDVILLIGETGTGKSTTIQFLAGCQMEKKKVEVENGRFLEHVEAVEPIKNPELRRIISSPRNKSETRYITPVTVPLRDIFGPHETGEFIICDAPGFGDTAGPEVDIANGVGVIEAIRGCKSVKILALSSYKSLGDRGQGIQKLTHLLINMMCDIEDRLGSIFYGFTKYPSSSDISALLIDVKISKVDTDPLLRSDNAFVAVLTDMINKTKVGAEKIDPLSGDPKRTIERLKQVRGIMYPRDVFQFSMSENTQACIASQVQRDSSNVKVALKHRNHALVKHYLNNVKTLNDLLEQSSIRDAYAELVRFVSNTINEHCSEVMKKFNRALASQDGLRDEDIREYKSCVEYIEQIQVLRENIGPDLLLPDTLMVNIRSELDKRAQSLHDEELHSVSMRVHLNNFHRLQGLSTELVPCYTKACEDFICRVKMLVKEAPKLIIANEIGLVNEMLNTVSECSFFSDSLLNAKVKKIPGDIVQLLLRHLNSFIKNIDSILCKYSASSSDIEMLKKYMNTLRLAIRMPDLNNHVSAYGKLERKQSNVSVEDITDLNEIYKKIISLIVKHFENINTRIQELFESNGDLALEFIEEFFVHIENMRTVPELEVETHRTFHRILENTQRYMRQFQRDAEHLLSTVNPESTQTNYKHLGKSLLRLKNARWFDRFIPGTYNSMIRNIREDLEERASRLERNLMKLDISMGHPANIHIANDIVEKMQSMIILEVSIPELRSYRDRINQYFVRATRNVFVHIQKTFNLSCKTFPRTDEESSEQEQLTNEYQNMHPASVYLRKFGYFDVGELNREIENLRIEHKLRLETLNTEKLPIDSELDRLDLIIQNYAERTSKQVDRGFFQTLMRKVVLSFQNTNDYLTQNGYASIEDVYQAKKNIQEADDEMLRSIEKMNSKFLRSAAHFNLIKDKYQLLFVSKDFTSSNGNNVLEEKDKFEDESPDVKIKEKDTIFDQNNTDRVSFDFSEKVDASTANNALAYIDNCKKASLGCIKKMAVSMNDCFGHFLQEYGNCLNQKIDEKFNSIINTEKSNRSQHSEDLEMLFQELSSLSEMELIFERIDGVEKLRHWHLVFSNYYRYLDHHMEDSSIHGRSEELKTFLLIAQALSCLDRFCIAILSGNEFHSLYRQHQAEISRISREAYRSVLEHVSKGDYAHADMILSDMDYSSLDEKCLGQIKNDLHFSLNKLMKNTRTSGYRLDETIAGETDSQNKIRDVNINIEKVVVVLNSDSIIKLVDGEMKIRLEKFHGEIHEILSSALLKGLSSIDIFLNNNNFLEAEQLMEKIIDAQSQLVDYMKSEIVDNRMKEVNSRFNNLVSDSLLRWNFADVDRYSVNSPVDLLNQVKRVLPYRVNRYTHVYTCLLEEIRHCFNLAIETVHDMPENDRSRRIRSIQCSVEFLPEELKMEYKSEINKLIRPSIDHDKKLKTDVFKSLKDNDEDNQTISKFRSLVQQVTSDKKNERFNVLHDEILKKLRIYRADVERFLLEKDLKSAIDTLKKIFVYRESVGNHIPGVEEICTHVRDLIVRAFEASIKVLSTMPKIEDTALIEKNFLDVAMCIQFSMTFNEYGQEVLTESVLQSSQREFKKIYQYLCDNSQKFPISLHEKDFFALRSIVLESKRWDGLVQLIKEYQIKHHLIQSGFQDIKGIVLYTDMISSLESYISNIKSQLSVELINERRTKNDDERNEFFAAVMKSISELKEIDAVFNNILPSILDAEKIVDELKDKIQGIGSQLCATAKKEDLNESDCEYFCMNYKYIMSINTHVRISGFDVQSILTESEEYTFKKVLSLRKVMTEPGLDMRKVAQALIKMKFLARNLFVLDRKILCEIDHALRVYKLQYSSTAIWQLMMILETTDLGNRLIYEHSCLIAVDTRKRREKMQKQDDLKYVLDQLRGDYVAKDVLETRYKSFRKTYDKLIANTLAAFNQKTETEPNIDVLISQTKFLLGKIVHTPTSVNWDQSVRDQIPDLLAHIFAIWTAKNTQHYNTARGIDAGKAYLLMPHVAQVLAIFRILGIGHTKNVTVAGNSVLGMKQLSSSLINDLVQVGTGEGKSVIMAVTACVFALIGVDVSCSCYSEYLSTRDKNDFASVFRALGIDERIEYGTFNKLCENLLNEQCNVREKVRDMILKNKNAVDIVQQTECIRPKVLLIDEVDVFLSEKYYGGLYTPAVYLRDPTIKAFLNSLWMNKNVRTLNGIKAMPTYKQCAAQFSNWMFLFDEAIKDMLAALRSFQASTYIVQNDRIVYVEGESIVDNVVRGYDTIWAYYHENQKGNISNASLETNVGIIINCGTFSYAEMPHAFSYITGVTGTLETLAKPEKEILCDVYYVQKNTYMPSVFGQSNRNYNPENDVAVVNKSEYFTRIRGQIDVMCRAKRAILVFFESEEKLMLFYNSPEMSTIKQSVQILTEKVSVKDRELCIKRAASDGKVSLLTRIFGRGTDFVCRNQTLLANGGIHVLQTFFSEELSEEVQIMGRGARQGDQGSYRMLLLDSDLEWLLGASWEEAISKLKGSTLYSSLDSARNKIYASKCEGKKIGIDQCKKSHDASKDFMQALIKGDMQIVRNFLMEQNRGAFLGSDSSRTLLLMDATGSMSGLLSAAKDTVCTMFERALIVLKEKGLSQDSFIMQFAMYRNYNSRENKILEVSSWETKASNLRTFMNTIRPEGGWGDEAVEIGLWHAVQESQTQESIAQVIILADAPANTEENVKVKRANFGESYWNNTRFSVPTYYKDELQKLKNKNIPVHAFYLDSYAKENFEDIAKATKGSCKSLDIHSSHGAELLTNFVTEEVLRKAGGESAVELYKQKFVKTAYTS</sequence>
<dbReference type="Proteomes" id="UP000676336">
    <property type="component" value="Unassembled WGS sequence"/>
</dbReference>
<dbReference type="GO" id="GO:0006605">
    <property type="term" value="P:protein targeting"/>
    <property type="evidence" value="ECO:0007669"/>
    <property type="project" value="InterPro"/>
</dbReference>
<dbReference type="InterPro" id="IPR036465">
    <property type="entry name" value="vWFA_dom_sf"/>
</dbReference>
<dbReference type="SUPFAM" id="SSF53300">
    <property type="entry name" value="vWA-like"/>
    <property type="match status" value="1"/>
</dbReference>
<dbReference type="SUPFAM" id="SSF52540">
    <property type="entry name" value="P-loop containing nucleoside triphosphate hydrolases"/>
    <property type="match status" value="3"/>
</dbReference>
<dbReference type="PANTHER" id="PTHR30612:SF0">
    <property type="entry name" value="CHLOROPLAST PROTEIN-TRANSPORTING ATPASE"/>
    <property type="match status" value="1"/>
</dbReference>
<dbReference type="EMBL" id="CAJNRE010020048">
    <property type="protein sequence ID" value="CAF2220246.1"/>
    <property type="molecule type" value="Genomic_DNA"/>
</dbReference>
<feature type="compositionally biased region" description="Polar residues" evidence="4">
    <location>
        <begin position="8"/>
        <end position="18"/>
    </location>
</feature>
<gene>
    <name evidence="6" type="ORF">MBJ925_LOCUS36344</name>
    <name evidence="7" type="ORF">SMN809_LOCUS1529</name>
</gene>
<dbReference type="EMBL" id="CAJOBI010000240">
    <property type="protein sequence ID" value="CAF3807430.1"/>
    <property type="molecule type" value="Genomic_DNA"/>
</dbReference>
<feature type="coiled-coil region" evidence="3">
    <location>
        <begin position="1012"/>
        <end position="1039"/>
    </location>
</feature>
<dbReference type="InterPro" id="IPR014018">
    <property type="entry name" value="SecA_motor_DEAD"/>
</dbReference>
<dbReference type="InterPro" id="IPR011115">
    <property type="entry name" value="SecA_DEAD"/>
</dbReference>
<evidence type="ECO:0000259" key="5">
    <source>
        <dbReference type="PROSITE" id="PS51196"/>
    </source>
</evidence>
<evidence type="ECO:0000313" key="8">
    <source>
        <dbReference type="Proteomes" id="UP000663824"/>
    </source>
</evidence>
<feature type="region of interest" description="Disordered" evidence="4">
    <location>
        <begin position="1"/>
        <end position="31"/>
    </location>
</feature>
<dbReference type="GO" id="GO:0017038">
    <property type="term" value="P:protein import"/>
    <property type="evidence" value="ECO:0007669"/>
    <property type="project" value="InterPro"/>
</dbReference>
<dbReference type="GO" id="GO:0006886">
    <property type="term" value="P:intracellular protein transport"/>
    <property type="evidence" value="ECO:0007669"/>
    <property type="project" value="InterPro"/>
</dbReference>
<protein>
    <recommendedName>
        <fullName evidence="5">SecA family profile domain-containing protein</fullName>
    </recommendedName>
</protein>
<dbReference type="PANTHER" id="PTHR30612">
    <property type="entry name" value="SECA INNER MEMBRANE COMPONENT OF SEC PROTEIN SECRETION SYSTEM"/>
    <property type="match status" value="1"/>
</dbReference>
<evidence type="ECO:0000256" key="4">
    <source>
        <dbReference type="SAM" id="MobiDB-lite"/>
    </source>
</evidence>
<evidence type="ECO:0000256" key="3">
    <source>
        <dbReference type="SAM" id="Coils"/>
    </source>
</evidence>
<evidence type="ECO:0000256" key="1">
    <source>
        <dbReference type="ARBA" id="ARBA00022927"/>
    </source>
</evidence>
<accession>A0A816ZLQ9</accession>
<evidence type="ECO:0000313" key="7">
    <source>
        <dbReference type="EMBL" id="CAF3807430.1"/>
    </source>
</evidence>
<keyword evidence="2" id="KW-0811">Translocation</keyword>
<dbReference type="GO" id="GO:0005524">
    <property type="term" value="F:ATP binding"/>
    <property type="evidence" value="ECO:0007669"/>
    <property type="project" value="InterPro"/>
</dbReference>
<reference evidence="6" key="1">
    <citation type="submission" date="2021-02" db="EMBL/GenBank/DDBJ databases">
        <authorList>
            <person name="Nowell W R."/>
        </authorList>
    </citation>
    <scope>NUCLEOTIDE SEQUENCE</scope>
</reference>
<dbReference type="Gene3D" id="3.40.50.300">
    <property type="entry name" value="P-loop containing nucleotide triphosphate hydrolases"/>
    <property type="match status" value="3"/>
</dbReference>
<comment type="caution">
    <text evidence="6">The sequence shown here is derived from an EMBL/GenBank/DDBJ whole genome shotgun (WGS) entry which is preliminary data.</text>
</comment>
<name>A0A816ZLQ9_9BILA</name>
<dbReference type="InterPro" id="IPR000185">
    <property type="entry name" value="SecA"/>
</dbReference>
<evidence type="ECO:0000313" key="6">
    <source>
        <dbReference type="EMBL" id="CAF2220246.1"/>
    </source>
</evidence>
<organism evidence="6 8">
    <name type="scientific">Rotaria magnacalcarata</name>
    <dbReference type="NCBI Taxonomy" id="392030"/>
    <lineage>
        <taxon>Eukaryota</taxon>
        <taxon>Metazoa</taxon>
        <taxon>Spiralia</taxon>
        <taxon>Gnathifera</taxon>
        <taxon>Rotifera</taxon>
        <taxon>Eurotatoria</taxon>
        <taxon>Bdelloidea</taxon>
        <taxon>Philodinida</taxon>
        <taxon>Philodinidae</taxon>
        <taxon>Rotaria</taxon>
    </lineage>
</organism>
<dbReference type="GO" id="GO:0016020">
    <property type="term" value="C:membrane"/>
    <property type="evidence" value="ECO:0007669"/>
    <property type="project" value="InterPro"/>
</dbReference>
<feature type="domain" description="SecA family profile" evidence="5">
    <location>
        <begin position="2247"/>
        <end position="2860"/>
    </location>
</feature>
<dbReference type="Pfam" id="PF07517">
    <property type="entry name" value="SecA_DEAD"/>
    <property type="match status" value="1"/>
</dbReference>
<dbReference type="PROSITE" id="PS51196">
    <property type="entry name" value="SECA_MOTOR_DEAD"/>
    <property type="match status" value="1"/>
</dbReference>
<dbReference type="Proteomes" id="UP000663824">
    <property type="component" value="Unassembled WGS sequence"/>
</dbReference>
<evidence type="ECO:0000256" key="2">
    <source>
        <dbReference type="ARBA" id="ARBA00023010"/>
    </source>
</evidence>
<keyword evidence="1" id="KW-0653">Protein transport</keyword>
<proteinExistence type="predicted"/>